<evidence type="ECO:0000313" key="1">
    <source>
        <dbReference type="EMBL" id="QJA76351.1"/>
    </source>
</evidence>
<gene>
    <name evidence="1" type="ORF">MM415A01530_0012</name>
</gene>
<sequence>MGEIRRYNMEDIGTPEHPEYVMVESEEGEWVKHEDIREILVEAEEIIKYFL</sequence>
<proteinExistence type="predicted"/>
<dbReference type="EMBL" id="MT142219">
    <property type="protein sequence ID" value="QJA76351.1"/>
    <property type="molecule type" value="Genomic_DNA"/>
</dbReference>
<reference evidence="1" key="1">
    <citation type="submission" date="2020-03" db="EMBL/GenBank/DDBJ databases">
        <title>The deep terrestrial virosphere.</title>
        <authorList>
            <person name="Holmfeldt K."/>
            <person name="Nilsson E."/>
            <person name="Simone D."/>
            <person name="Lopez-Fernandez M."/>
            <person name="Wu X."/>
            <person name="de Brujin I."/>
            <person name="Lundin D."/>
            <person name="Andersson A."/>
            <person name="Bertilsson S."/>
            <person name="Dopson M."/>
        </authorList>
    </citation>
    <scope>NUCLEOTIDE SEQUENCE</scope>
    <source>
        <strain evidence="1">MM415A01530</strain>
    </source>
</reference>
<accession>A0A6M3K3W5</accession>
<name>A0A6M3K3W5_9ZZZZ</name>
<dbReference type="AlphaFoldDB" id="A0A6M3K3W5"/>
<organism evidence="1">
    <name type="scientific">viral metagenome</name>
    <dbReference type="NCBI Taxonomy" id="1070528"/>
    <lineage>
        <taxon>unclassified sequences</taxon>
        <taxon>metagenomes</taxon>
        <taxon>organismal metagenomes</taxon>
    </lineage>
</organism>
<protein>
    <submittedName>
        <fullName evidence="1">Uncharacterized protein</fullName>
    </submittedName>
</protein>